<dbReference type="GO" id="GO:0005829">
    <property type="term" value="C:cytosol"/>
    <property type="evidence" value="ECO:0007669"/>
    <property type="project" value="TreeGrafter"/>
</dbReference>
<dbReference type="GO" id="GO:0000949">
    <property type="term" value="P:aromatic amino acid family catabolic process to alcohol via Ehrlich pathway"/>
    <property type="evidence" value="ECO:0007669"/>
    <property type="project" value="TreeGrafter"/>
</dbReference>
<dbReference type="InterPro" id="IPR012110">
    <property type="entry name" value="PDC/IPDC-like"/>
</dbReference>
<dbReference type="Pfam" id="PF02776">
    <property type="entry name" value="TPP_enzyme_N"/>
    <property type="match status" value="1"/>
</dbReference>
<dbReference type="Proteomes" id="UP001202479">
    <property type="component" value="Unassembled WGS sequence"/>
</dbReference>
<dbReference type="InterPro" id="IPR012001">
    <property type="entry name" value="Thiamin_PyroP_enz_TPP-bd_dom"/>
</dbReference>
<dbReference type="GeneID" id="73378901"/>
<evidence type="ECO:0000256" key="5">
    <source>
        <dbReference type="ARBA" id="ARBA00022842"/>
    </source>
</evidence>
<dbReference type="PANTHER" id="PTHR43452:SF3">
    <property type="entry name" value="TRANSAMINATED AMINO ACID DECARBOXYLASE"/>
    <property type="match status" value="1"/>
</dbReference>
<evidence type="ECO:0000256" key="4">
    <source>
        <dbReference type="ARBA" id="ARBA00022793"/>
    </source>
</evidence>
<dbReference type="CDD" id="cd07038">
    <property type="entry name" value="TPP_PYR_PDC_IPDC_like"/>
    <property type="match status" value="1"/>
</dbReference>
<dbReference type="Pfam" id="PF02775">
    <property type="entry name" value="TPP_enzyme_C"/>
    <property type="match status" value="1"/>
</dbReference>
<dbReference type="InterPro" id="IPR029061">
    <property type="entry name" value="THDP-binding"/>
</dbReference>
<dbReference type="FunFam" id="3.40.50.970:FF:000024">
    <property type="entry name" value="Pyruvate decarboxylase isozyme"/>
    <property type="match status" value="1"/>
</dbReference>
<dbReference type="GO" id="GO:0030976">
    <property type="term" value="F:thiamine pyrophosphate binding"/>
    <property type="evidence" value="ECO:0007669"/>
    <property type="project" value="InterPro"/>
</dbReference>
<dbReference type="RefSeq" id="XP_049181810.1">
    <property type="nucleotide sequence ID" value="XM_049322391.1"/>
</dbReference>
<keyword evidence="7" id="KW-0456">Lyase</keyword>
<organism evidence="11 12">
    <name type="scientific">Candida oxycetoniae</name>
    <dbReference type="NCBI Taxonomy" id="497107"/>
    <lineage>
        <taxon>Eukaryota</taxon>
        <taxon>Fungi</taxon>
        <taxon>Dikarya</taxon>
        <taxon>Ascomycota</taxon>
        <taxon>Saccharomycotina</taxon>
        <taxon>Pichiomycetes</taxon>
        <taxon>Debaryomycetaceae</taxon>
        <taxon>Candida/Lodderomyces clade</taxon>
        <taxon>Candida</taxon>
    </lineage>
</organism>
<keyword evidence="3 8" id="KW-0479">Metal-binding</keyword>
<dbReference type="CDD" id="cd02005">
    <property type="entry name" value="TPP_PDC_IPDC"/>
    <property type="match status" value="1"/>
</dbReference>
<name>A0AAI9T097_9ASCO</name>
<evidence type="ECO:0000256" key="2">
    <source>
        <dbReference type="ARBA" id="ARBA00007812"/>
    </source>
</evidence>
<feature type="binding site" evidence="8">
    <location>
        <position position="539"/>
    </location>
    <ligand>
        <name>Mg(2+)</name>
        <dbReference type="ChEBI" id="CHEBI:18420"/>
    </ligand>
</feature>
<comment type="similarity">
    <text evidence="2">Belongs to the TPP enzyme family.</text>
</comment>
<dbReference type="InterPro" id="IPR047213">
    <property type="entry name" value="TPP_PYR_PDC_IPDC-like"/>
</dbReference>
<comment type="caution">
    <text evidence="11">The sequence shown here is derived from an EMBL/GenBank/DDBJ whole genome shotgun (WGS) entry which is preliminary data.</text>
</comment>
<dbReference type="Gene3D" id="3.40.50.970">
    <property type="match status" value="2"/>
</dbReference>
<comment type="cofactor">
    <cofactor evidence="1">
        <name>thiamine diphosphate</name>
        <dbReference type="ChEBI" id="CHEBI:58937"/>
    </cofactor>
</comment>
<dbReference type="InterPro" id="IPR029035">
    <property type="entry name" value="DHS-like_NAD/FAD-binding_dom"/>
</dbReference>
<dbReference type="PIRSF" id="PIRSF036565">
    <property type="entry name" value="Pyruvt_ip_decrb"/>
    <property type="match status" value="1"/>
</dbReference>
<sequence length="627" mass="70107">MVPIQEILSQNTSQQTSATITPIEVPSSISLAEFIFYRITQANPKLKTIFGIPGDFNLNFIDHVYSPVVANRGVKLINVCNELNGAYAADAYARVIDGLSVLITTYGVGELSAINGIAGAFAEYSPVLHIVGMTSLKQQEEGKSQVKNLHHLLPNHDCFKTPDHLVYEKMIDAISCAKETLTSDMDENSEKIDKVLKKIIQERRPGYLFIPCDIPDLQISSQSLFANPFSSASKYENTEIFSKLLDTISDEILVKFYESKNPSVLSDCLTTRFGAQKQLDNLIEKLPESVKIFTSNFGRNVDETKSNYAGVYNGGGSATPRVQQLLESSDFLLLLGYYNTEMNNGTFSTDFSRIKDVVILHPDYVQVNGKTYNIKQSDGERLFQIGSLLEVLAEKFDANKLVATKPFEEHYEASNQYRASELDSQFVPQDKLTDHFNQTFQPGDLFIVDTMSFVFGLPDVKFTKGVKLLSSTAWGSIGWALPASFGATFASNDLHMNGRIILVQGDGGAQMTVQELSSFIRYHDILPNKPQIYMINNYGYTIERAIKGPNRPYNDINANWKWCDLLSTFGGEEGITHESIKLNNVEEFDAFFAKRAASHQDMSKLKFYEVICGKYDVPSKVSKLIKK</sequence>
<gene>
    <name evidence="11" type="ORF">KGF56_001284</name>
</gene>
<dbReference type="SUPFAM" id="SSF52518">
    <property type="entry name" value="Thiamin diphosphate-binding fold (THDP-binding)"/>
    <property type="match status" value="2"/>
</dbReference>
<keyword evidence="6" id="KW-0786">Thiamine pyrophosphate</keyword>
<dbReference type="GO" id="GO:0046872">
    <property type="term" value="F:metal ion binding"/>
    <property type="evidence" value="ECO:0007669"/>
    <property type="project" value="UniProtKB-KW"/>
</dbReference>
<evidence type="ECO:0000256" key="1">
    <source>
        <dbReference type="ARBA" id="ARBA00001964"/>
    </source>
</evidence>
<evidence type="ECO:0000313" key="11">
    <source>
        <dbReference type="EMBL" id="KAI3406065.2"/>
    </source>
</evidence>
<dbReference type="Gene3D" id="3.40.50.1220">
    <property type="entry name" value="TPP-binding domain"/>
    <property type="match status" value="1"/>
</dbReference>
<evidence type="ECO:0000259" key="9">
    <source>
        <dbReference type="Pfam" id="PF02775"/>
    </source>
</evidence>
<dbReference type="PANTHER" id="PTHR43452">
    <property type="entry name" value="PYRUVATE DECARBOXYLASE"/>
    <property type="match status" value="1"/>
</dbReference>
<feature type="domain" description="Thiamine pyrophosphate enzyme N-terminal TPP-binding" evidence="10">
    <location>
        <begin position="32"/>
        <end position="145"/>
    </location>
</feature>
<evidence type="ECO:0000256" key="7">
    <source>
        <dbReference type="ARBA" id="ARBA00023239"/>
    </source>
</evidence>
<accession>A0AAI9T097</accession>
<dbReference type="EMBL" id="JAHUZD010000026">
    <property type="protein sequence ID" value="KAI3406065.2"/>
    <property type="molecule type" value="Genomic_DNA"/>
</dbReference>
<keyword evidence="5 8" id="KW-0460">Magnesium</keyword>
<evidence type="ECO:0000256" key="6">
    <source>
        <dbReference type="ARBA" id="ARBA00023052"/>
    </source>
</evidence>
<dbReference type="InterPro" id="IPR011766">
    <property type="entry name" value="TPP_enzyme_TPP-bd"/>
</dbReference>
<keyword evidence="12" id="KW-1185">Reference proteome</keyword>
<feature type="binding site" evidence="8">
    <location>
        <position position="506"/>
    </location>
    <ligand>
        <name>Mg(2+)</name>
        <dbReference type="ChEBI" id="CHEBI:18420"/>
    </ligand>
</feature>
<feature type="binding site" evidence="8">
    <location>
        <position position="537"/>
    </location>
    <ligand>
        <name>Mg(2+)</name>
        <dbReference type="ChEBI" id="CHEBI:18420"/>
    </ligand>
</feature>
<evidence type="ECO:0000256" key="3">
    <source>
        <dbReference type="ARBA" id="ARBA00022723"/>
    </source>
</evidence>
<proteinExistence type="inferred from homology"/>
<dbReference type="AlphaFoldDB" id="A0AAI9T097"/>
<protein>
    <submittedName>
        <fullName evidence="11">ARO10</fullName>
    </submittedName>
</protein>
<feature type="domain" description="Thiamine pyrophosphate enzyme TPP-binding" evidence="9">
    <location>
        <begin position="461"/>
        <end position="575"/>
    </location>
</feature>
<keyword evidence="4" id="KW-0210">Decarboxylase</keyword>
<reference evidence="11" key="1">
    <citation type="journal article" date="2022" name="DNA Res.">
        <title>Genome analysis of five recently described species of the CUG-Ser clade uncovers Candida theae as a new hybrid lineage with pathogenic potential in the Candida parapsilosis species complex.</title>
        <authorList>
            <person name="Mixao V."/>
            <person name="Del Olmo V."/>
            <person name="Hegedusova E."/>
            <person name="Saus E."/>
            <person name="Pryszcz L."/>
            <person name="Cillingova A."/>
            <person name="Nosek J."/>
            <person name="Gabaldon T."/>
        </authorList>
    </citation>
    <scope>NUCLEOTIDE SEQUENCE</scope>
    <source>
        <strain evidence="11">CBS 10844</strain>
    </source>
</reference>
<comment type="cofactor">
    <cofactor evidence="8">
        <name>Mg(2+)</name>
        <dbReference type="ChEBI" id="CHEBI:18420"/>
    </cofactor>
    <text evidence="8">Binds 1 Mg(2+) per subunit.</text>
</comment>
<evidence type="ECO:0000313" key="12">
    <source>
        <dbReference type="Proteomes" id="UP001202479"/>
    </source>
</evidence>
<dbReference type="GO" id="GO:0005634">
    <property type="term" value="C:nucleus"/>
    <property type="evidence" value="ECO:0007669"/>
    <property type="project" value="TreeGrafter"/>
</dbReference>
<dbReference type="GO" id="GO:0004737">
    <property type="term" value="F:pyruvate decarboxylase activity"/>
    <property type="evidence" value="ECO:0007669"/>
    <property type="project" value="TreeGrafter"/>
</dbReference>
<evidence type="ECO:0000256" key="8">
    <source>
        <dbReference type="PIRSR" id="PIRSR036565-2"/>
    </source>
</evidence>
<dbReference type="SUPFAM" id="SSF52467">
    <property type="entry name" value="DHS-like NAD/FAD-binding domain"/>
    <property type="match status" value="1"/>
</dbReference>
<dbReference type="InterPro" id="IPR047214">
    <property type="entry name" value="TPP_PDC_IPDC"/>
</dbReference>
<evidence type="ECO:0000259" key="10">
    <source>
        <dbReference type="Pfam" id="PF02776"/>
    </source>
</evidence>